<dbReference type="Proteomes" id="UP000789759">
    <property type="component" value="Unassembled WGS sequence"/>
</dbReference>
<dbReference type="AlphaFoldDB" id="A0A9N9K7G5"/>
<name>A0A9N9K7G5_9GLOM</name>
<keyword evidence="2" id="KW-1185">Reference proteome</keyword>
<sequence length="40" mass="4699">LESDCRSGYVREVIESDEKLAIGKRECWRNYMDLTGIPEH</sequence>
<gene>
    <name evidence="1" type="ORF">CPELLU_LOCUS19150</name>
</gene>
<dbReference type="EMBL" id="CAJVQA010043209">
    <property type="protein sequence ID" value="CAG8815577.1"/>
    <property type="molecule type" value="Genomic_DNA"/>
</dbReference>
<organism evidence="1 2">
    <name type="scientific">Cetraspora pellucida</name>
    <dbReference type="NCBI Taxonomy" id="1433469"/>
    <lineage>
        <taxon>Eukaryota</taxon>
        <taxon>Fungi</taxon>
        <taxon>Fungi incertae sedis</taxon>
        <taxon>Mucoromycota</taxon>
        <taxon>Glomeromycotina</taxon>
        <taxon>Glomeromycetes</taxon>
        <taxon>Diversisporales</taxon>
        <taxon>Gigasporaceae</taxon>
        <taxon>Cetraspora</taxon>
    </lineage>
</organism>
<evidence type="ECO:0000313" key="1">
    <source>
        <dbReference type="EMBL" id="CAG8815577.1"/>
    </source>
</evidence>
<protein>
    <submittedName>
        <fullName evidence="1">1040_t:CDS:1</fullName>
    </submittedName>
</protein>
<feature type="non-terminal residue" evidence="1">
    <location>
        <position position="1"/>
    </location>
</feature>
<accession>A0A9N9K7G5</accession>
<proteinExistence type="predicted"/>
<comment type="caution">
    <text evidence="1">The sequence shown here is derived from an EMBL/GenBank/DDBJ whole genome shotgun (WGS) entry which is preliminary data.</text>
</comment>
<reference evidence="1" key="1">
    <citation type="submission" date="2021-06" db="EMBL/GenBank/DDBJ databases">
        <authorList>
            <person name="Kallberg Y."/>
            <person name="Tangrot J."/>
            <person name="Rosling A."/>
        </authorList>
    </citation>
    <scope>NUCLEOTIDE SEQUENCE</scope>
    <source>
        <strain evidence="1">FL966</strain>
    </source>
</reference>
<evidence type="ECO:0000313" key="2">
    <source>
        <dbReference type="Proteomes" id="UP000789759"/>
    </source>
</evidence>